<dbReference type="InterPro" id="IPR011057">
    <property type="entry name" value="Mss4-like_sf"/>
</dbReference>
<proteinExistence type="inferred from homology"/>
<dbReference type="PROSITE" id="PS51891">
    <property type="entry name" value="CENP_V_GFA"/>
    <property type="match status" value="1"/>
</dbReference>
<comment type="caution">
    <text evidence="6">The sequence shown here is derived from an EMBL/GenBank/DDBJ whole genome shotgun (WGS) entry which is preliminary data.</text>
</comment>
<dbReference type="SUPFAM" id="SSF51316">
    <property type="entry name" value="Mss4-like"/>
    <property type="match status" value="2"/>
</dbReference>
<keyword evidence="7" id="KW-1185">Reference proteome</keyword>
<sequence>MAHSQDIVYRGNCVCGRYRYEICLPDVVRTASSCTCSVCLKKGYLWLAPPEGSFKVIRDDGCLREHVSKSISHKFCDQCGIGVVGLHTAGPLSGHFTVNVRTIQGVNPFKIHITAVETEDEEPKIQRPAATEPVAHHLFSCQCGDVQAELLVPIHDQEIKEDNCSGCVRDAYIGVYPTRDQVRIHGRERGWEYGGLKAELGALKMGSVVHCKTCGVQVFTNLYGPPTTVFDKLSPERKAYALEVYHKNTSLQPLNVRAVEGFQLLSETININRSDEGTEGYAELLEPWQASPKQAEQTGEHQTSN</sequence>
<feature type="compositionally biased region" description="Polar residues" evidence="4">
    <location>
        <begin position="291"/>
        <end position="305"/>
    </location>
</feature>
<evidence type="ECO:0000256" key="3">
    <source>
        <dbReference type="ARBA" id="ARBA00022833"/>
    </source>
</evidence>
<keyword evidence="2" id="KW-0479">Metal-binding</keyword>
<gene>
    <name evidence="6" type="ORF">FJTKL_14986</name>
</gene>
<protein>
    <recommendedName>
        <fullName evidence="5">CENP-V/GFA domain-containing protein</fullName>
    </recommendedName>
</protein>
<feature type="region of interest" description="Disordered" evidence="4">
    <location>
        <begin position="286"/>
        <end position="305"/>
    </location>
</feature>
<accession>A0ABR4E6H8</accession>
<dbReference type="EMBL" id="JBAWTH010000091">
    <property type="protein sequence ID" value="KAL2278023.1"/>
    <property type="molecule type" value="Genomic_DNA"/>
</dbReference>
<evidence type="ECO:0000256" key="2">
    <source>
        <dbReference type="ARBA" id="ARBA00022723"/>
    </source>
</evidence>
<evidence type="ECO:0000313" key="6">
    <source>
        <dbReference type="EMBL" id="KAL2278023.1"/>
    </source>
</evidence>
<organism evidence="6 7">
    <name type="scientific">Diaporthe vaccinii</name>
    <dbReference type="NCBI Taxonomy" id="105482"/>
    <lineage>
        <taxon>Eukaryota</taxon>
        <taxon>Fungi</taxon>
        <taxon>Dikarya</taxon>
        <taxon>Ascomycota</taxon>
        <taxon>Pezizomycotina</taxon>
        <taxon>Sordariomycetes</taxon>
        <taxon>Sordariomycetidae</taxon>
        <taxon>Diaporthales</taxon>
        <taxon>Diaporthaceae</taxon>
        <taxon>Diaporthe</taxon>
        <taxon>Diaporthe eres species complex</taxon>
    </lineage>
</organism>
<dbReference type="PANTHER" id="PTHR28620:SF1">
    <property type="entry name" value="CENP-V_GFA DOMAIN-CONTAINING PROTEIN"/>
    <property type="match status" value="1"/>
</dbReference>
<dbReference type="PANTHER" id="PTHR28620">
    <property type="entry name" value="CENTROMERE PROTEIN V"/>
    <property type="match status" value="1"/>
</dbReference>
<feature type="domain" description="CENP-V/GFA" evidence="5">
    <location>
        <begin position="9"/>
        <end position="122"/>
    </location>
</feature>
<dbReference type="InterPro" id="IPR006913">
    <property type="entry name" value="CENP-V/GFA"/>
</dbReference>
<dbReference type="Proteomes" id="UP001600888">
    <property type="component" value="Unassembled WGS sequence"/>
</dbReference>
<comment type="similarity">
    <text evidence="1">Belongs to the Gfa family.</text>
</comment>
<reference evidence="6 7" key="1">
    <citation type="submission" date="2024-03" db="EMBL/GenBank/DDBJ databases">
        <title>A high-quality draft genome sequence of Diaporthe vaccinii, a causative agent of upright dieback and viscid rot disease in cranberry plants.</title>
        <authorList>
            <person name="Sarrasin M."/>
            <person name="Lang B.F."/>
            <person name="Burger G."/>
        </authorList>
    </citation>
    <scope>NUCLEOTIDE SEQUENCE [LARGE SCALE GENOMIC DNA]</scope>
    <source>
        <strain evidence="6 7">IS7</strain>
    </source>
</reference>
<dbReference type="InterPro" id="IPR052355">
    <property type="entry name" value="CENP-V-like"/>
</dbReference>
<keyword evidence="3" id="KW-0862">Zinc</keyword>
<evidence type="ECO:0000256" key="4">
    <source>
        <dbReference type="SAM" id="MobiDB-lite"/>
    </source>
</evidence>
<evidence type="ECO:0000256" key="1">
    <source>
        <dbReference type="ARBA" id="ARBA00005495"/>
    </source>
</evidence>
<name>A0ABR4E6H8_9PEZI</name>
<evidence type="ECO:0000259" key="5">
    <source>
        <dbReference type="PROSITE" id="PS51891"/>
    </source>
</evidence>
<evidence type="ECO:0000313" key="7">
    <source>
        <dbReference type="Proteomes" id="UP001600888"/>
    </source>
</evidence>
<dbReference type="Gene3D" id="2.170.150.70">
    <property type="match status" value="2"/>
</dbReference>